<keyword evidence="1" id="KW-0863">Zinc-finger</keyword>
<organism evidence="5 6">
    <name type="scientific">Aspergillus ochraceoroseus</name>
    <dbReference type="NCBI Taxonomy" id="138278"/>
    <lineage>
        <taxon>Eukaryota</taxon>
        <taxon>Fungi</taxon>
        <taxon>Dikarya</taxon>
        <taxon>Ascomycota</taxon>
        <taxon>Pezizomycotina</taxon>
        <taxon>Eurotiomycetes</taxon>
        <taxon>Eurotiomycetidae</taxon>
        <taxon>Eurotiales</taxon>
        <taxon>Aspergillaceae</taxon>
        <taxon>Aspergillus</taxon>
        <taxon>Aspergillus subgen. Nidulantes</taxon>
    </lineage>
</organism>
<dbReference type="Gene3D" id="2.40.30.10">
    <property type="entry name" value="Translation factors"/>
    <property type="match status" value="1"/>
</dbReference>
<dbReference type="InterPro" id="IPR017938">
    <property type="entry name" value="Riboflavin_synthase-like_b-brl"/>
</dbReference>
<sequence>MSTYEVEHNTSDPSNTQQFSRRRRPDLSTFFATLSEISSDESRSRPYAVPVPRDISAAFYSLAEALNIMRREGGGTSTSNGDELPTTLNPDGTPIEVHGDDLLAQMIQTLLSEAETPPKEVEGVSEEFCDVLDRVPRSSLKPSQTCPICSNPFLEDEYPLVVRLPCHPTHVFDLECVRPWLRLRGTCPLDRTDLAKQEREKAAARRKKPVEDEEDEWDGLMMKQSPLLAIGALDKEGRPWSSVWGGEEGFATPTSMSSFDVRTPVGETYDPVVESLLLDPAHNSGKLVSFLAIDLENRQRVKLYGKLTAGSLDILGEDEHIQAGIAHLAVHVDGSLGNCPKYLNAKHILPAPPDPKLISENAQLPSEAIRLLHRADCLFISSSHGNEDMDTNIRGGPPGFVRVISNEPSGAVFVYPEYSGNRLYQTLGNLQTNPLAGYVFPDFETGNALFVTGKAEILIGKDAASVLPHSNLAVRVTTTASRFVEKALTFRGIPGKPSPYNPGVRYLATEKVCPATLSDVESPVTATLIRKEIITPSIGRFRFRISDPKLAGSWTPGQYATFSFQDELDMGYSHMNDSDPSSLNDDYVRTFTVSSCPGYEIPDGEFEITARKHGNVTRYLFRANDRAGLEVPLKGFGGDFRLMEQSSDDILFPFIAGGIGITPVLAQLPIIDISRLRLLWSVSIKDIDLVLDTFKRFPQLPSSTTIFATGGESPKEQRSLEAAISSGAQIYRRRMEAKDVDLSLAERWYFCGSASLKGPVLNWLVGKKVEYEDFSY</sequence>
<evidence type="ECO:0000256" key="1">
    <source>
        <dbReference type="PROSITE-ProRule" id="PRU00175"/>
    </source>
</evidence>
<evidence type="ECO:0008006" key="7">
    <source>
        <dbReference type="Google" id="ProtNLM"/>
    </source>
</evidence>
<dbReference type="Proteomes" id="UP000034947">
    <property type="component" value="Unassembled WGS sequence"/>
</dbReference>
<evidence type="ECO:0000259" key="4">
    <source>
        <dbReference type="PROSITE" id="PS51384"/>
    </source>
</evidence>
<dbReference type="SUPFAM" id="SSF63380">
    <property type="entry name" value="Riboflavin synthase domain-like"/>
    <property type="match status" value="1"/>
</dbReference>
<dbReference type="InterPro" id="IPR017927">
    <property type="entry name" value="FAD-bd_FR_type"/>
</dbReference>
<accession>A0A0F8WN68</accession>
<dbReference type="InterPro" id="IPR012349">
    <property type="entry name" value="Split_barrel_FMN-bd"/>
</dbReference>
<feature type="compositionally biased region" description="Basic and acidic residues" evidence="2">
    <location>
        <begin position="1"/>
        <end position="10"/>
    </location>
</feature>
<dbReference type="GO" id="GO:0008270">
    <property type="term" value="F:zinc ion binding"/>
    <property type="evidence" value="ECO:0007669"/>
    <property type="project" value="UniProtKB-KW"/>
</dbReference>
<evidence type="ECO:0000313" key="5">
    <source>
        <dbReference type="EMBL" id="KKK12722.1"/>
    </source>
</evidence>
<dbReference type="AlphaFoldDB" id="A0A0F8WN68"/>
<dbReference type="EMBL" id="JYKN01003408">
    <property type="protein sequence ID" value="KKK12722.1"/>
    <property type="molecule type" value="Genomic_DNA"/>
</dbReference>
<dbReference type="SUPFAM" id="SSF57850">
    <property type="entry name" value="RING/U-box"/>
    <property type="match status" value="1"/>
</dbReference>
<reference evidence="5 6" key="1">
    <citation type="submission" date="2015-02" db="EMBL/GenBank/DDBJ databases">
        <title>Draft Genome Sequences of Two Closely-Related Aflatoxigenic Aspergillus Species Obtained from the Cote d'Ivoire.</title>
        <authorList>
            <person name="Moore G.G."/>
            <person name="Beltz S.B."/>
            <person name="Mack B.M."/>
        </authorList>
    </citation>
    <scope>NUCLEOTIDE SEQUENCE [LARGE SCALE GENOMIC DNA]</scope>
    <source>
        <strain evidence="5 6">SRRC1432</strain>
    </source>
</reference>
<dbReference type="PROSITE" id="PS50089">
    <property type="entry name" value="ZF_RING_2"/>
    <property type="match status" value="1"/>
</dbReference>
<comment type="caution">
    <text evidence="5">The sequence shown here is derived from an EMBL/GenBank/DDBJ whole genome shotgun (WGS) entry which is preliminary data.</text>
</comment>
<feature type="domain" description="FAD-binding FR-type" evidence="4">
    <location>
        <begin position="521"/>
        <end position="643"/>
    </location>
</feature>
<dbReference type="GO" id="GO:0016491">
    <property type="term" value="F:oxidoreductase activity"/>
    <property type="evidence" value="ECO:0007669"/>
    <property type="project" value="InterPro"/>
</dbReference>
<evidence type="ECO:0000259" key="3">
    <source>
        <dbReference type="PROSITE" id="PS50089"/>
    </source>
</evidence>
<dbReference type="InterPro" id="IPR013083">
    <property type="entry name" value="Znf_RING/FYVE/PHD"/>
</dbReference>
<dbReference type="CDD" id="cd06197">
    <property type="entry name" value="FNR_like_2"/>
    <property type="match status" value="1"/>
</dbReference>
<dbReference type="Gene3D" id="3.30.40.10">
    <property type="entry name" value="Zinc/RING finger domain, C3HC4 (zinc finger)"/>
    <property type="match status" value="1"/>
</dbReference>
<keyword evidence="1" id="KW-0862">Zinc</keyword>
<dbReference type="VEuPathDB" id="FungiDB:P175DRAFT_0506037"/>
<dbReference type="InterPro" id="IPR039261">
    <property type="entry name" value="FNR_nucleotide-bd"/>
</dbReference>
<name>A0A0F8WN68_9EURO</name>
<keyword evidence="6" id="KW-1185">Reference proteome</keyword>
<proteinExistence type="predicted"/>
<dbReference type="PANTHER" id="PTHR42815:SF2">
    <property type="entry name" value="FAD-BINDING, PUTATIVE (AFU_ORTHOLOGUE AFUA_6G07600)-RELATED"/>
    <property type="match status" value="1"/>
</dbReference>
<dbReference type="PROSITE" id="PS51384">
    <property type="entry name" value="FAD_FR"/>
    <property type="match status" value="1"/>
</dbReference>
<dbReference type="OrthoDB" id="436496at2759"/>
<protein>
    <recommendedName>
        <fullName evidence="7">FAD-binding FR-type domain-containing protein</fullName>
    </recommendedName>
</protein>
<gene>
    <name evidence="5" type="ORF">AOCH_002990</name>
</gene>
<keyword evidence="1" id="KW-0479">Metal-binding</keyword>
<dbReference type="InterPro" id="IPR001841">
    <property type="entry name" value="Znf_RING"/>
</dbReference>
<dbReference type="PANTHER" id="PTHR42815">
    <property type="entry name" value="FAD-BINDING, PUTATIVE (AFU_ORTHOLOGUE AFUA_6G07600)-RELATED"/>
    <property type="match status" value="1"/>
</dbReference>
<dbReference type="Pfam" id="PF13639">
    <property type="entry name" value="zf-RING_2"/>
    <property type="match status" value="1"/>
</dbReference>
<dbReference type="SUPFAM" id="SSF52343">
    <property type="entry name" value="Ferredoxin reductase-like, C-terminal NADP-linked domain"/>
    <property type="match status" value="1"/>
</dbReference>
<dbReference type="Gene3D" id="2.30.110.10">
    <property type="entry name" value="Electron Transport, Fmn-binding Protein, Chain A"/>
    <property type="match status" value="1"/>
</dbReference>
<evidence type="ECO:0000313" key="6">
    <source>
        <dbReference type="Proteomes" id="UP000034947"/>
    </source>
</evidence>
<feature type="region of interest" description="Disordered" evidence="2">
    <location>
        <begin position="1"/>
        <end position="24"/>
    </location>
</feature>
<evidence type="ECO:0000256" key="2">
    <source>
        <dbReference type="SAM" id="MobiDB-lite"/>
    </source>
</evidence>
<feature type="domain" description="RING-type" evidence="3">
    <location>
        <begin position="146"/>
        <end position="191"/>
    </location>
</feature>